<keyword evidence="3" id="KW-1185">Reference proteome</keyword>
<protein>
    <recommendedName>
        <fullName evidence="1">Phage neck terminator protein gp12-like domain-containing protein</fullName>
    </recommendedName>
</protein>
<dbReference type="EMBL" id="JBGFFX010000007">
    <property type="protein sequence ID" value="MEY8771431.1"/>
    <property type="molecule type" value="Genomic_DNA"/>
</dbReference>
<evidence type="ECO:0000259" key="1">
    <source>
        <dbReference type="Pfam" id="PF23961"/>
    </source>
</evidence>
<reference evidence="2 3" key="1">
    <citation type="submission" date="2024-07" db="EMBL/GenBank/DDBJ databases">
        <authorList>
            <person name="Hebao G."/>
        </authorList>
    </citation>
    <scope>NUCLEOTIDE SEQUENCE [LARGE SCALE GENOMIC DNA]</scope>
    <source>
        <strain evidence="2 3">ACCC 02193</strain>
    </source>
</reference>
<accession>A0ABV4E938</accession>
<evidence type="ECO:0000313" key="3">
    <source>
        <dbReference type="Proteomes" id="UP001565243"/>
    </source>
</evidence>
<gene>
    <name evidence="2" type="ORF">AB6T85_13570</name>
</gene>
<evidence type="ECO:0000313" key="2">
    <source>
        <dbReference type="EMBL" id="MEY8771431.1"/>
    </source>
</evidence>
<dbReference type="InterPro" id="IPR057087">
    <property type="entry name" value="Gp12-like"/>
</dbReference>
<proteinExistence type="predicted"/>
<dbReference type="Proteomes" id="UP001565243">
    <property type="component" value="Unassembled WGS sequence"/>
</dbReference>
<feature type="domain" description="Phage neck terminator protein gp12-like" evidence="1">
    <location>
        <begin position="23"/>
        <end position="178"/>
    </location>
</feature>
<organism evidence="2 3">
    <name type="scientific">Erwinia aeris</name>
    <dbReference type="NCBI Taxonomy" id="3239803"/>
    <lineage>
        <taxon>Bacteria</taxon>
        <taxon>Pseudomonadati</taxon>
        <taxon>Pseudomonadota</taxon>
        <taxon>Gammaproteobacteria</taxon>
        <taxon>Enterobacterales</taxon>
        <taxon>Erwiniaceae</taxon>
        <taxon>Erwinia</taxon>
    </lineage>
</organism>
<comment type="caution">
    <text evidence="2">The sequence shown here is derived from an EMBL/GenBank/DDBJ whole genome shotgun (WGS) entry which is preliminary data.</text>
</comment>
<dbReference type="Pfam" id="PF23961">
    <property type="entry name" value="Phage_tail_terminator_9"/>
    <property type="match status" value="1"/>
</dbReference>
<name>A0ABV4E938_9GAMM</name>
<sequence length="181" mass="20064">MTNTSKTAGWLTPLNDEPARDAALEEQLSTWIQGLTGLAADRVAVDDGASPPAWLPTGESGCAFMVMKIAAEGTPVLTNQQEDNVQLWRDERMECRLHFYGPSAQLYAARFRDGNMLAQNLAALKQLSLGVSDCSDITTVLEMVNNAQTRRYELTVNVVRKIFRLYGIYSLVETPVQFFGE</sequence>
<dbReference type="RefSeq" id="WP_369895835.1">
    <property type="nucleotide sequence ID" value="NZ_JBGFFX010000007.1"/>
</dbReference>